<evidence type="ECO:0000313" key="1">
    <source>
        <dbReference type="EMBL" id="GAQ89090.1"/>
    </source>
</evidence>
<proteinExistence type="predicted"/>
<name>A0A1Y1IDU2_KLENI</name>
<dbReference type="Proteomes" id="UP000054558">
    <property type="component" value="Unassembled WGS sequence"/>
</dbReference>
<dbReference type="AlphaFoldDB" id="A0A1Y1IDU2"/>
<protein>
    <submittedName>
        <fullName evidence="1">Uncharacterized protein</fullName>
    </submittedName>
</protein>
<sequence length="198" mass="20179">MDSIQNELVKRFAKNKLQELMGGGQASSKHDAQSMVIDMVKSQFGLGHDDAKKVTHEMTGPAEEESGGFGGMMGKAANFLGGGDEKHQMQGGAGYGNQMGGESYGQGGFGGGGYGGGQQGGDMMGQAERLAMQALGGGQGGNQVVGMLMDKFGLDHGSAREVVNRQQGNMDGAAGGGSGAMGGFAEKAEGFLERMTGQ</sequence>
<dbReference type="OMA" id="GICIGWC"/>
<gene>
    <name evidence="1" type="ORF">KFL_004860080</name>
</gene>
<evidence type="ECO:0000313" key="2">
    <source>
        <dbReference type="Proteomes" id="UP000054558"/>
    </source>
</evidence>
<keyword evidence="2" id="KW-1185">Reference proteome</keyword>
<dbReference type="EMBL" id="DF237435">
    <property type="protein sequence ID" value="GAQ89090.1"/>
    <property type="molecule type" value="Genomic_DNA"/>
</dbReference>
<reference evidence="1 2" key="1">
    <citation type="journal article" date="2014" name="Nat. Commun.">
        <title>Klebsormidium flaccidum genome reveals primary factors for plant terrestrial adaptation.</title>
        <authorList>
            <person name="Hori K."/>
            <person name="Maruyama F."/>
            <person name="Fujisawa T."/>
            <person name="Togashi T."/>
            <person name="Yamamoto N."/>
            <person name="Seo M."/>
            <person name="Sato S."/>
            <person name="Yamada T."/>
            <person name="Mori H."/>
            <person name="Tajima N."/>
            <person name="Moriyama T."/>
            <person name="Ikeuchi M."/>
            <person name="Watanabe M."/>
            <person name="Wada H."/>
            <person name="Kobayashi K."/>
            <person name="Saito M."/>
            <person name="Masuda T."/>
            <person name="Sasaki-Sekimoto Y."/>
            <person name="Mashiguchi K."/>
            <person name="Awai K."/>
            <person name="Shimojima M."/>
            <person name="Masuda S."/>
            <person name="Iwai M."/>
            <person name="Nobusawa T."/>
            <person name="Narise T."/>
            <person name="Kondo S."/>
            <person name="Saito H."/>
            <person name="Sato R."/>
            <person name="Murakawa M."/>
            <person name="Ihara Y."/>
            <person name="Oshima-Yamada Y."/>
            <person name="Ohtaka K."/>
            <person name="Satoh M."/>
            <person name="Sonobe K."/>
            <person name="Ishii M."/>
            <person name="Ohtani R."/>
            <person name="Kanamori-Sato M."/>
            <person name="Honoki R."/>
            <person name="Miyazaki D."/>
            <person name="Mochizuki H."/>
            <person name="Umetsu J."/>
            <person name="Higashi K."/>
            <person name="Shibata D."/>
            <person name="Kamiya Y."/>
            <person name="Sato N."/>
            <person name="Nakamura Y."/>
            <person name="Tabata S."/>
            <person name="Ida S."/>
            <person name="Kurokawa K."/>
            <person name="Ohta H."/>
        </authorList>
    </citation>
    <scope>NUCLEOTIDE SEQUENCE [LARGE SCALE GENOMIC DNA]</scope>
    <source>
        <strain evidence="1 2">NIES-2285</strain>
    </source>
</reference>
<organism evidence="1 2">
    <name type="scientific">Klebsormidium nitens</name>
    <name type="common">Green alga</name>
    <name type="synonym">Ulothrix nitens</name>
    <dbReference type="NCBI Taxonomy" id="105231"/>
    <lineage>
        <taxon>Eukaryota</taxon>
        <taxon>Viridiplantae</taxon>
        <taxon>Streptophyta</taxon>
        <taxon>Klebsormidiophyceae</taxon>
        <taxon>Klebsormidiales</taxon>
        <taxon>Klebsormidiaceae</taxon>
        <taxon>Klebsormidium</taxon>
    </lineage>
</organism>
<accession>A0A1Y1IDU2</accession>